<evidence type="ECO:0000313" key="1">
    <source>
        <dbReference type="EMBL" id="CAC5411905.1"/>
    </source>
</evidence>
<keyword evidence="2" id="KW-1185">Reference proteome</keyword>
<dbReference type="Proteomes" id="UP000507470">
    <property type="component" value="Unassembled WGS sequence"/>
</dbReference>
<dbReference type="OrthoDB" id="10372202at2759"/>
<sequence>MLDFWLAKIVAVSFIFHGGCSFLLDSSTVRPSGGSQYLTTRHYMQLMDLLYEEKQTRRQLEQIVTTLQTKVDDMSNNGGQQAVNITTYIQPYVTRLENQEKELATVRYTYTNLLQTKEAEIAKLHTTVTALEHNYTSLLHDSTMTQANYHKLKLEVEGLKQVKNLDVANGLQETTNEINMLKASNQARSQDFLALYNLTMSCKKDISTTKKEVKGIYNGR</sequence>
<protein>
    <submittedName>
        <fullName evidence="1">Uncharacterized protein</fullName>
    </submittedName>
</protein>
<reference evidence="1 2" key="1">
    <citation type="submission" date="2020-06" db="EMBL/GenBank/DDBJ databases">
        <authorList>
            <person name="Li R."/>
            <person name="Bekaert M."/>
        </authorList>
    </citation>
    <scope>NUCLEOTIDE SEQUENCE [LARGE SCALE GENOMIC DNA]</scope>
    <source>
        <strain evidence="2">wild</strain>
    </source>
</reference>
<name>A0A6J8DVK2_MYTCO</name>
<dbReference type="AlphaFoldDB" id="A0A6J8DVK2"/>
<dbReference type="EMBL" id="CACVKT020007930">
    <property type="protein sequence ID" value="CAC5411905.1"/>
    <property type="molecule type" value="Genomic_DNA"/>
</dbReference>
<proteinExistence type="predicted"/>
<organism evidence="1 2">
    <name type="scientific">Mytilus coruscus</name>
    <name type="common">Sea mussel</name>
    <dbReference type="NCBI Taxonomy" id="42192"/>
    <lineage>
        <taxon>Eukaryota</taxon>
        <taxon>Metazoa</taxon>
        <taxon>Spiralia</taxon>
        <taxon>Lophotrochozoa</taxon>
        <taxon>Mollusca</taxon>
        <taxon>Bivalvia</taxon>
        <taxon>Autobranchia</taxon>
        <taxon>Pteriomorphia</taxon>
        <taxon>Mytilida</taxon>
        <taxon>Mytiloidea</taxon>
        <taxon>Mytilidae</taxon>
        <taxon>Mytilinae</taxon>
        <taxon>Mytilus</taxon>
    </lineage>
</organism>
<evidence type="ECO:0000313" key="2">
    <source>
        <dbReference type="Proteomes" id="UP000507470"/>
    </source>
</evidence>
<accession>A0A6J8DVK2</accession>
<gene>
    <name evidence="1" type="ORF">MCOR_44944</name>
</gene>